<keyword evidence="3" id="KW-0238">DNA-binding</keyword>
<dbReference type="GO" id="GO:0003677">
    <property type="term" value="F:DNA binding"/>
    <property type="evidence" value="ECO:0007669"/>
    <property type="project" value="UniProtKB-KW"/>
</dbReference>
<dbReference type="InterPro" id="IPR025166">
    <property type="entry name" value="Integrase_DNA_bind_dom"/>
</dbReference>
<dbReference type="InterPro" id="IPR038488">
    <property type="entry name" value="Integrase_DNA-bd_sf"/>
</dbReference>
<dbReference type="AlphaFoldDB" id="A0A6N3BB25"/>
<dbReference type="SUPFAM" id="SSF56349">
    <property type="entry name" value="DNA breaking-rejoining enzymes"/>
    <property type="match status" value="1"/>
</dbReference>
<evidence type="ECO:0000313" key="5">
    <source>
        <dbReference type="EMBL" id="VYT98926.1"/>
    </source>
</evidence>
<evidence type="ECO:0000256" key="1">
    <source>
        <dbReference type="ARBA" id="ARBA00008857"/>
    </source>
</evidence>
<gene>
    <name evidence="5" type="ORF">EMLFYP7_01128</name>
</gene>
<dbReference type="PANTHER" id="PTHR30629:SF2">
    <property type="entry name" value="PROPHAGE INTEGRASE INTS-RELATED"/>
    <property type="match status" value="1"/>
</dbReference>
<feature type="domain" description="Integrase DNA-binding" evidence="4">
    <location>
        <begin position="23"/>
        <end position="107"/>
    </location>
</feature>
<dbReference type="Pfam" id="PF13356">
    <property type="entry name" value="Arm-DNA-bind_3"/>
    <property type="match status" value="1"/>
</dbReference>
<evidence type="ECO:0000256" key="2">
    <source>
        <dbReference type="ARBA" id="ARBA00022908"/>
    </source>
</evidence>
<evidence type="ECO:0000256" key="3">
    <source>
        <dbReference type="ARBA" id="ARBA00023125"/>
    </source>
</evidence>
<organism evidence="5">
    <name type="scientific">Phytobacter massiliensis</name>
    <dbReference type="NCBI Taxonomy" id="1485952"/>
    <lineage>
        <taxon>Bacteria</taxon>
        <taxon>Pseudomonadati</taxon>
        <taxon>Pseudomonadota</taxon>
        <taxon>Gammaproteobacteria</taxon>
        <taxon>Enterobacterales</taxon>
        <taxon>Enterobacteriaceae</taxon>
        <taxon>Phytobacter</taxon>
    </lineage>
</organism>
<proteinExistence type="inferred from homology"/>
<sequence>MRREHDNGVFRAGKQEAKPLSFKAIEMMKPGDKDKADIVRNRGLRVSCGTTGVKSFFNRYMSPVTGKLAQVKIGNFPQTSLAAARLKLNELKLLRQEGRCPASELKQEKQLRAIEAEQVKVPELTVQGLVELYLTERIEDRKTKDGKIIPGARKKKGQDEVRRTLYADAVDKLGNRNAAEITRNDVITLINGIVARGAKVQAGNVLRELSLAYEFAIGLGRFDASFANPALLVKSSPLLPGGKYSSLEVFFQTSSIGREV</sequence>
<comment type="similarity">
    <text evidence="1">Belongs to the 'phage' integrase family.</text>
</comment>
<dbReference type="GO" id="GO:0015074">
    <property type="term" value="P:DNA integration"/>
    <property type="evidence" value="ECO:0007669"/>
    <property type="project" value="UniProtKB-KW"/>
</dbReference>
<protein>
    <submittedName>
        <fullName evidence="5">Integrase</fullName>
    </submittedName>
</protein>
<reference evidence="5" key="1">
    <citation type="submission" date="2019-11" db="EMBL/GenBank/DDBJ databases">
        <authorList>
            <person name="Feng L."/>
        </authorList>
    </citation>
    <scope>NUCLEOTIDE SEQUENCE</scope>
    <source>
        <strain evidence="5">EMassiliensisLFYP7</strain>
    </source>
</reference>
<dbReference type="Gene3D" id="1.10.150.130">
    <property type="match status" value="1"/>
</dbReference>
<name>A0A6N3BB25_9ENTR</name>
<accession>A0A6N3BB25</accession>
<dbReference type="PANTHER" id="PTHR30629">
    <property type="entry name" value="PROPHAGE INTEGRASE"/>
    <property type="match status" value="1"/>
</dbReference>
<dbReference type="InterPro" id="IPR011010">
    <property type="entry name" value="DNA_brk_join_enz"/>
</dbReference>
<evidence type="ECO:0000259" key="4">
    <source>
        <dbReference type="Pfam" id="PF13356"/>
    </source>
</evidence>
<dbReference type="Gene3D" id="3.30.160.390">
    <property type="entry name" value="Integrase, DNA-binding domain"/>
    <property type="match status" value="1"/>
</dbReference>
<dbReference type="EMBL" id="CACRTZ010000005">
    <property type="protein sequence ID" value="VYT98926.1"/>
    <property type="molecule type" value="Genomic_DNA"/>
</dbReference>
<dbReference type="InterPro" id="IPR010998">
    <property type="entry name" value="Integrase_recombinase_N"/>
</dbReference>
<keyword evidence="2" id="KW-0229">DNA integration</keyword>
<dbReference type="InterPro" id="IPR050808">
    <property type="entry name" value="Phage_Integrase"/>
</dbReference>